<dbReference type="RefSeq" id="WP_146888660.1">
    <property type="nucleotide sequence ID" value="NZ_BJYG01000024.1"/>
</dbReference>
<keyword evidence="2" id="KW-1185">Reference proteome</keyword>
<gene>
    <name evidence="1" type="ORF">AOE01nite_18960</name>
</gene>
<dbReference type="InterPro" id="IPR016084">
    <property type="entry name" value="Haem_Oase-like_multi-hlx"/>
</dbReference>
<dbReference type="Proteomes" id="UP000321746">
    <property type="component" value="Unassembled WGS sequence"/>
</dbReference>
<dbReference type="OrthoDB" id="7249991at2"/>
<dbReference type="EMBL" id="BJYG01000024">
    <property type="protein sequence ID" value="GEN63672.1"/>
    <property type="molecule type" value="Genomic_DNA"/>
</dbReference>
<accession>A0A511XL56</accession>
<protein>
    <recommendedName>
        <fullName evidence="3">Thiaminase-2/PQQC domain-containing protein</fullName>
    </recommendedName>
</protein>
<organism evidence="1 2">
    <name type="scientific">Acetobacter oeni</name>
    <dbReference type="NCBI Taxonomy" id="304077"/>
    <lineage>
        <taxon>Bacteria</taxon>
        <taxon>Pseudomonadati</taxon>
        <taxon>Pseudomonadota</taxon>
        <taxon>Alphaproteobacteria</taxon>
        <taxon>Acetobacterales</taxon>
        <taxon>Acetobacteraceae</taxon>
        <taxon>Acetobacter</taxon>
    </lineage>
</organism>
<dbReference type="Gene3D" id="1.20.910.10">
    <property type="entry name" value="Heme oxygenase-like"/>
    <property type="match status" value="1"/>
</dbReference>
<proteinExistence type="predicted"/>
<dbReference type="SUPFAM" id="SSF48613">
    <property type="entry name" value="Heme oxygenase-like"/>
    <property type="match status" value="1"/>
</dbReference>
<evidence type="ECO:0008006" key="3">
    <source>
        <dbReference type="Google" id="ProtNLM"/>
    </source>
</evidence>
<dbReference type="AlphaFoldDB" id="A0A511XL56"/>
<reference evidence="1 2" key="1">
    <citation type="submission" date="2019-07" db="EMBL/GenBank/DDBJ databases">
        <title>Whole genome shotgun sequence of Acetobacter oeni NBRC 105207.</title>
        <authorList>
            <person name="Hosoyama A."/>
            <person name="Uohara A."/>
            <person name="Ohji S."/>
            <person name="Ichikawa N."/>
        </authorList>
    </citation>
    <scope>NUCLEOTIDE SEQUENCE [LARGE SCALE GENOMIC DNA]</scope>
    <source>
        <strain evidence="1 2">NBRC 105207</strain>
    </source>
</reference>
<name>A0A511XL56_9PROT</name>
<evidence type="ECO:0000313" key="2">
    <source>
        <dbReference type="Proteomes" id="UP000321746"/>
    </source>
</evidence>
<comment type="caution">
    <text evidence="1">The sequence shown here is derived from an EMBL/GenBank/DDBJ whole genome shotgun (WGS) entry which is preliminary data.</text>
</comment>
<sequence length="244" mass="27194">MYALLFSEPVLDRDVIRVGTREGIFSSPLIRACARGDQQAIRGLLTGFWPFVQAFERAIDQRVGHLPLRPLVERFGQSRVKEFFGEAREAVREMKDEEGSHALLWISGAEELGINLSSGDYPIIGSVEELIKASTSTDPVEFFSWLAGVEYLAEELSAYLCHAPAFTNAFPSRRWIWGEAHNAHEHDGPSHLEIDEDLARAYHPSHDPAVVAATLAANIGRCIQLFDIAASEIFTETTPQREMA</sequence>
<evidence type="ECO:0000313" key="1">
    <source>
        <dbReference type="EMBL" id="GEN63672.1"/>
    </source>
</evidence>